<evidence type="ECO:0000256" key="3">
    <source>
        <dbReference type="ARBA" id="ARBA00022840"/>
    </source>
</evidence>
<dbReference type="InterPro" id="IPR042090">
    <property type="entry name" value="CCA_tRNA_nucleotrans_2"/>
</dbReference>
<keyword evidence="4 7" id="KW-0548">Nucleotidyltransferase</keyword>
<dbReference type="EC" id="2.7.7.72" evidence="4"/>
<evidence type="ECO:0000313" key="8">
    <source>
        <dbReference type="Proteomes" id="UP000278475"/>
    </source>
</evidence>
<feature type="binding site" evidence="4">
    <location>
        <position position="46"/>
    </location>
    <ligand>
        <name>CTP</name>
        <dbReference type="ChEBI" id="CHEBI:37563"/>
    </ligand>
</feature>
<feature type="domain" description="CCA-adding enzyme C-terminal" evidence="6">
    <location>
        <begin position="176"/>
        <end position="299"/>
    </location>
</feature>
<dbReference type="GO" id="GO:0000049">
    <property type="term" value="F:tRNA binding"/>
    <property type="evidence" value="ECO:0007669"/>
    <property type="project" value="UniProtKB-UniRule"/>
</dbReference>
<accession>A0A497EL25</accession>
<comment type="cofactor">
    <cofactor evidence="4">
        <name>Mg(2+)</name>
        <dbReference type="ChEBI" id="CHEBI:18420"/>
    </cofactor>
</comment>
<sequence length="353" mass="41071">MKISVVPAYKTFPGRWLSAVDRTPFHVEYVKKKLDMNKKQEVRLLKKFTKGIGVYGAEITIKGFSGYLCELLIIAYGSFTNLITQAANKWHPPVVLDIENHYGGNVKEIIKKFPHSAMIVIDPVDKLRNVAAAVSHRSLVTFISACRCFLKHPSINFFYPKPRKISLERDLKRHGSIIAIVFSHEPQIEDILYPQLERLARSITNKLIEYGFSPIRWSAFSDYKKLSTIFIELESETIPPVHVHMGPQFVTGTHELSFIRKNLQLNYFLWIDEDGRWKSIRKRKFVKVTDALKEILKLEEIIPRSLRKILIEKPKVIGIDEIKRQEKLRKLLIDFITPKEFWIEECINENPSE</sequence>
<dbReference type="GO" id="GO:0005524">
    <property type="term" value="F:ATP binding"/>
    <property type="evidence" value="ECO:0007669"/>
    <property type="project" value="UniProtKB-UniRule"/>
</dbReference>
<dbReference type="NCBIfam" id="TIGR03671">
    <property type="entry name" value="cca_archaeal"/>
    <property type="match status" value="1"/>
</dbReference>
<dbReference type="GO" id="GO:0000287">
    <property type="term" value="F:magnesium ion binding"/>
    <property type="evidence" value="ECO:0007669"/>
    <property type="project" value="UniProtKB-UniRule"/>
</dbReference>
<comment type="similarity">
    <text evidence="4">Belongs to the tRNA nucleotidyltransferase/poly(A) polymerase family. Archaeal CCA-adding enzyme subfamily.</text>
</comment>
<keyword evidence="3 4" id="KW-0067">ATP-binding</keyword>
<proteinExistence type="inferred from homology"/>
<dbReference type="InterPro" id="IPR008229">
    <property type="entry name" value="CCA-adding_arc"/>
</dbReference>
<dbReference type="GO" id="GO:0042245">
    <property type="term" value="P:RNA repair"/>
    <property type="evidence" value="ECO:0007669"/>
    <property type="project" value="UniProtKB-KW"/>
</dbReference>
<organism evidence="7 8">
    <name type="scientific">Thermoproteota archaeon</name>
    <dbReference type="NCBI Taxonomy" id="2056631"/>
    <lineage>
        <taxon>Archaea</taxon>
        <taxon>Thermoproteota</taxon>
    </lineage>
</organism>
<comment type="catalytic activity">
    <reaction evidence="4">
        <text>a tRNA precursor + 2 CTP + ATP = a tRNA with a 3' CCA end + 3 diphosphate</text>
        <dbReference type="Rhea" id="RHEA:14433"/>
        <dbReference type="Rhea" id="RHEA-COMP:10465"/>
        <dbReference type="Rhea" id="RHEA-COMP:10468"/>
        <dbReference type="ChEBI" id="CHEBI:30616"/>
        <dbReference type="ChEBI" id="CHEBI:33019"/>
        <dbReference type="ChEBI" id="CHEBI:37563"/>
        <dbReference type="ChEBI" id="CHEBI:74896"/>
        <dbReference type="ChEBI" id="CHEBI:83071"/>
        <dbReference type="EC" id="2.7.7.72"/>
    </reaction>
</comment>
<comment type="caution">
    <text evidence="4">Lacks conserved residue(s) required for the propagation of feature annotation.</text>
</comment>
<dbReference type="Pfam" id="PF21133">
    <property type="entry name" value="CAA_C"/>
    <property type="match status" value="1"/>
</dbReference>
<dbReference type="PANTHER" id="PTHR39643">
    <property type="entry name" value="CCA-ADDING ENZYME"/>
    <property type="match status" value="1"/>
</dbReference>
<reference evidence="7 8" key="1">
    <citation type="submission" date="2018-06" db="EMBL/GenBank/DDBJ databases">
        <title>Extensive metabolic versatility and redundancy in microbially diverse, dynamic hydrothermal sediments.</title>
        <authorList>
            <person name="Dombrowski N."/>
            <person name="Teske A."/>
            <person name="Baker B.J."/>
        </authorList>
    </citation>
    <scope>NUCLEOTIDE SEQUENCE [LARGE SCALE GENOMIC DNA]</scope>
    <source>
        <strain evidence="7">B66_G16</strain>
    </source>
</reference>
<dbReference type="Gene3D" id="3.30.70.590">
    <property type="entry name" value="Poly(A) polymerase predicted RNA binding domain"/>
    <property type="match status" value="1"/>
</dbReference>
<dbReference type="InterPro" id="IPR011068">
    <property type="entry name" value="NuclTrfase_I-like_C"/>
</dbReference>
<feature type="binding site" evidence="4">
    <location>
        <position position="55"/>
    </location>
    <ligand>
        <name>CTP</name>
        <dbReference type="ChEBI" id="CHEBI:37563"/>
    </ligand>
</feature>
<evidence type="ECO:0000313" key="7">
    <source>
        <dbReference type="EMBL" id="RLE47849.1"/>
    </source>
</evidence>
<evidence type="ECO:0000256" key="4">
    <source>
        <dbReference type="HAMAP-Rule" id="MF_01264"/>
    </source>
</evidence>
<dbReference type="InterPro" id="IPR015329">
    <property type="entry name" value="tRNA_NucTransf2"/>
</dbReference>
<comment type="function">
    <text evidence="4">Catalyzes the addition and repair of the essential 3'-terminal CCA sequence in tRNAs without using a nucleic acid template. Adds these three nucleotides in the order of C, C, and A to the tRNA nucleotide-73, using CTP and ATP as substrates and producing inorganic pyrophosphate. tRNA 3'-terminal CCA addition is required both for tRNA processing and repair. Also involved in tRNA surveillance by mediating tandem CCA addition to generate a CCACCA at the 3' terminus of unstable tRNAs. While stable tRNAs receive only 3'-terminal CCA, unstable tRNAs are marked with CCACCA and rapidly degraded.</text>
</comment>
<dbReference type="AlphaFoldDB" id="A0A497EL25"/>
<dbReference type="InterPro" id="IPR048833">
    <property type="entry name" value="CAA_C"/>
</dbReference>
<feature type="domain" description="tRNA nucleotidyltransferase substrate binding" evidence="5">
    <location>
        <begin position="41"/>
        <end position="159"/>
    </location>
</feature>
<dbReference type="GO" id="GO:0160016">
    <property type="term" value="F:CCACCA tRNA nucleotidyltransferase activity"/>
    <property type="evidence" value="ECO:0007669"/>
    <property type="project" value="RHEA"/>
</dbReference>
<comment type="miscellaneous">
    <text evidence="4">A single active site specifically recognizes both ATP and CTP and is responsible for their addition.</text>
</comment>
<feature type="binding site" evidence="4">
    <location>
        <position position="46"/>
    </location>
    <ligand>
        <name>ATP</name>
        <dbReference type="ChEBI" id="CHEBI:30616"/>
    </ligand>
</feature>
<gene>
    <name evidence="4 7" type="primary">cca</name>
    <name evidence="7" type="ORF">DRJ31_08235</name>
</gene>
<evidence type="ECO:0000256" key="1">
    <source>
        <dbReference type="ARBA" id="ARBA00022679"/>
    </source>
</evidence>
<dbReference type="Proteomes" id="UP000278475">
    <property type="component" value="Unassembled WGS sequence"/>
</dbReference>
<keyword evidence="1 4" id="KW-0808">Transferase</keyword>
<keyword evidence="4" id="KW-0460">Magnesium</keyword>
<comment type="catalytic activity">
    <reaction evidence="4">
        <text>a tRNA with a 3' CCA end + 2 CTP + ATP = a tRNA with a 3' CCACCA end + 3 diphosphate</text>
        <dbReference type="Rhea" id="RHEA:76235"/>
        <dbReference type="Rhea" id="RHEA-COMP:10468"/>
        <dbReference type="Rhea" id="RHEA-COMP:18655"/>
        <dbReference type="ChEBI" id="CHEBI:30616"/>
        <dbReference type="ChEBI" id="CHEBI:33019"/>
        <dbReference type="ChEBI" id="CHEBI:37563"/>
        <dbReference type="ChEBI" id="CHEBI:83071"/>
        <dbReference type="ChEBI" id="CHEBI:195187"/>
    </reaction>
</comment>
<protein>
    <recommendedName>
        <fullName evidence="4">CCA-adding enzyme</fullName>
        <ecNumber evidence="4">2.7.7.72</ecNumber>
    </recommendedName>
    <alternativeName>
        <fullName evidence="4">CCA tRNA nucleotidyltransferase</fullName>
    </alternativeName>
    <alternativeName>
        <fullName evidence="4">tRNA CCA-pyrophosphorylase</fullName>
    </alternativeName>
    <alternativeName>
        <fullName evidence="4">tRNA adenylyl-/cytidylyl- transferase</fullName>
    </alternativeName>
    <alternativeName>
        <fullName evidence="4">tRNA nucleotidyltransferase</fullName>
    </alternativeName>
    <alternativeName>
        <fullName evidence="4">tRNA-NT</fullName>
    </alternativeName>
</protein>
<evidence type="ECO:0000256" key="2">
    <source>
        <dbReference type="ARBA" id="ARBA00022741"/>
    </source>
</evidence>
<dbReference type="EMBL" id="QMQV01000102">
    <property type="protein sequence ID" value="RLE47849.1"/>
    <property type="molecule type" value="Genomic_DNA"/>
</dbReference>
<keyword evidence="4" id="KW-0819">tRNA processing</keyword>
<dbReference type="PANTHER" id="PTHR39643:SF1">
    <property type="entry name" value="CCA-ADDING ENZYME"/>
    <property type="match status" value="1"/>
</dbReference>
<evidence type="ECO:0000259" key="6">
    <source>
        <dbReference type="Pfam" id="PF21133"/>
    </source>
</evidence>
<feature type="binding site" evidence="4">
    <location>
        <position position="26"/>
    </location>
    <ligand>
        <name>CTP</name>
        <dbReference type="ChEBI" id="CHEBI:37563"/>
    </ligand>
</feature>
<dbReference type="HAMAP" id="MF_01264">
    <property type="entry name" value="CCA_arch"/>
    <property type="match status" value="1"/>
</dbReference>
<dbReference type="GO" id="GO:0004810">
    <property type="term" value="F:CCA tRNA nucleotidyltransferase activity"/>
    <property type="evidence" value="ECO:0007669"/>
    <property type="project" value="UniProtKB-UniRule"/>
</dbReference>
<dbReference type="SUPFAM" id="SSF81631">
    <property type="entry name" value="PAP/OAS1 substrate-binding domain"/>
    <property type="match status" value="1"/>
</dbReference>
<dbReference type="Gene3D" id="1.10.1410.30">
    <property type="entry name" value="CCA tRNA nucleotidyltransferase, domain 2"/>
    <property type="match status" value="1"/>
</dbReference>
<name>A0A497EL25_9CREN</name>
<dbReference type="Pfam" id="PF09249">
    <property type="entry name" value="tRNA_NucTransf2"/>
    <property type="match status" value="1"/>
</dbReference>
<comment type="subunit">
    <text evidence="4">Homodimer.</text>
</comment>
<comment type="caution">
    <text evidence="7">The sequence shown here is derived from an EMBL/GenBank/DDBJ whole genome shotgun (WGS) entry which is preliminary data.</text>
</comment>
<keyword evidence="4" id="KW-0692">RNA repair</keyword>
<dbReference type="GO" id="GO:0001680">
    <property type="term" value="P:tRNA 3'-terminal CCA addition"/>
    <property type="evidence" value="ECO:0007669"/>
    <property type="project" value="UniProtKB-UniRule"/>
</dbReference>
<feature type="binding site" evidence="4">
    <location>
        <position position="55"/>
    </location>
    <ligand>
        <name>ATP</name>
        <dbReference type="ChEBI" id="CHEBI:30616"/>
    </ligand>
</feature>
<keyword evidence="2 4" id="KW-0547">Nucleotide-binding</keyword>
<dbReference type="SUPFAM" id="SSF55003">
    <property type="entry name" value="PAP/Archaeal CCA-adding enzyme, C-terminal domain"/>
    <property type="match status" value="1"/>
</dbReference>
<keyword evidence="4" id="KW-0694">RNA-binding</keyword>
<feature type="binding site" evidence="4">
    <location>
        <position position="26"/>
    </location>
    <ligand>
        <name>ATP</name>
        <dbReference type="ChEBI" id="CHEBI:30616"/>
    </ligand>
</feature>
<keyword evidence="4" id="KW-0479">Metal-binding</keyword>
<evidence type="ECO:0000259" key="5">
    <source>
        <dbReference type="Pfam" id="PF09249"/>
    </source>
</evidence>
<dbReference type="Gene3D" id="3.30.70.1550">
    <property type="entry name" value="Archaeal tRNA CCA-adding enzyme catalytic domain"/>
    <property type="match status" value="1"/>
</dbReference>